<evidence type="ECO:0000256" key="3">
    <source>
        <dbReference type="ARBA" id="ARBA00022989"/>
    </source>
</evidence>
<dbReference type="InterPro" id="IPR036640">
    <property type="entry name" value="ABC1_TM_sf"/>
</dbReference>
<name>A0ABN7X0I6_GIGMA</name>
<feature type="transmembrane region" description="Helical" evidence="5">
    <location>
        <begin position="341"/>
        <end position="364"/>
    </location>
</feature>
<dbReference type="InterPro" id="IPR039421">
    <property type="entry name" value="Type_1_exporter"/>
</dbReference>
<dbReference type="PROSITE" id="PS50893">
    <property type="entry name" value="ABC_TRANSPORTER_2"/>
    <property type="match status" value="1"/>
</dbReference>
<protein>
    <submittedName>
        <fullName evidence="8">25590_t:CDS:1</fullName>
    </submittedName>
</protein>
<evidence type="ECO:0000313" key="9">
    <source>
        <dbReference type="Proteomes" id="UP000789901"/>
    </source>
</evidence>
<feature type="non-terminal residue" evidence="8">
    <location>
        <position position="1"/>
    </location>
</feature>
<feature type="domain" description="ABC transporter" evidence="6">
    <location>
        <begin position="2"/>
        <end position="166"/>
    </location>
</feature>
<keyword evidence="4 5" id="KW-0472">Membrane</keyword>
<dbReference type="Pfam" id="PF00664">
    <property type="entry name" value="ABC_membrane"/>
    <property type="match status" value="1"/>
</dbReference>
<dbReference type="InterPro" id="IPR011527">
    <property type="entry name" value="ABC1_TM_dom"/>
</dbReference>
<dbReference type="PANTHER" id="PTHR43394:SF1">
    <property type="entry name" value="ATP-BINDING CASSETTE SUB-FAMILY B MEMBER 10, MITOCHONDRIAL"/>
    <property type="match status" value="1"/>
</dbReference>
<dbReference type="SUPFAM" id="SSF52540">
    <property type="entry name" value="P-loop containing nucleoside triphosphate hydrolases"/>
    <property type="match status" value="1"/>
</dbReference>
<feature type="domain" description="ABC transmembrane type-1" evidence="7">
    <location>
        <begin position="227"/>
        <end position="419"/>
    </location>
</feature>
<evidence type="ECO:0000259" key="6">
    <source>
        <dbReference type="PROSITE" id="PS50893"/>
    </source>
</evidence>
<dbReference type="InterPro" id="IPR027417">
    <property type="entry name" value="P-loop_NTPase"/>
</dbReference>
<gene>
    <name evidence="8" type="ORF">GMARGA_LOCUS37462</name>
</gene>
<dbReference type="Gene3D" id="3.40.50.300">
    <property type="entry name" value="P-loop containing nucleotide triphosphate hydrolases"/>
    <property type="match status" value="1"/>
</dbReference>
<dbReference type="PANTHER" id="PTHR43394">
    <property type="entry name" value="ATP-DEPENDENT PERMEASE MDL1, MITOCHONDRIAL"/>
    <property type="match status" value="1"/>
</dbReference>
<dbReference type="InterPro" id="IPR003439">
    <property type="entry name" value="ABC_transporter-like_ATP-bd"/>
</dbReference>
<dbReference type="PROSITE" id="PS50929">
    <property type="entry name" value="ABC_TM1F"/>
    <property type="match status" value="1"/>
</dbReference>
<sequence>LVEQEPVLFNDTIFNNVAHGLIGSMYKDLSDEVKYQRIKNACEISNADEFIVRLHNQYETMVGEGGILLSGGQKQHIAIARAIVKDPKKLFLDEATSALDSQSKKIVQDALNKASKNRTTIIVTHRLSTIRNATKIIVMNEGAVIEYGSHYELMTKGSTYYNAQQLQQYNENSEVLIQPGNEIIEEHKYESMSSSILTNLKNNYEYTTWELIKKIIKISHPEFLIILMGLFVSIVNGCIYPIFAVIFSNILQSFTKIDNEQKRDAEFWSLMFLVIAVGTLICNFIQGTAFGYSGEKLILRVRSATFASILRQNISFFNEEKHTTGVLTSELALNATYLNGLASATLGTLLQLCFTVFGGLILALIVGWKFALVCMSCIPVMIGSGILRIKMLNGFQQKTKKAYERSAQFACESIKNIRT</sequence>
<evidence type="ECO:0000256" key="4">
    <source>
        <dbReference type="ARBA" id="ARBA00023136"/>
    </source>
</evidence>
<evidence type="ECO:0000259" key="7">
    <source>
        <dbReference type="PROSITE" id="PS50929"/>
    </source>
</evidence>
<feature type="transmembrane region" description="Helical" evidence="5">
    <location>
        <begin position="223"/>
        <end position="247"/>
    </location>
</feature>
<comment type="caution">
    <text evidence="8">The sequence shown here is derived from an EMBL/GenBank/DDBJ whole genome shotgun (WGS) entry which is preliminary data.</text>
</comment>
<reference evidence="8 9" key="1">
    <citation type="submission" date="2021-06" db="EMBL/GenBank/DDBJ databases">
        <authorList>
            <person name="Kallberg Y."/>
            <person name="Tangrot J."/>
            <person name="Rosling A."/>
        </authorList>
    </citation>
    <scope>NUCLEOTIDE SEQUENCE [LARGE SCALE GENOMIC DNA]</scope>
    <source>
        <strain evidence="8 9">120-4 pot B 10/14</strain>
    </source>
</reference>
<dbReference type="Pfam" id="PF00005">
    <property type="entry name" value="ABC_tran"/>
    <property type="match status" value="1"/>
</dbReference>
<keyword evidence="9" id="KW-1185">Reference proteome</keyword>
<dbReference type="CDD" id="cd18578">
    <property type="entry name" value="ABC_6TM_Pgp_ABCB1_D2_like"/>
    <property type="match status" value="1"/>
</dbReference>
<feature type="transmembrane region" description="Helical" evidence="5">
    <location>
        <begin position="267"/>
        <end position="292"/>
    </location>
</feature>
<dbReference type="Gene3D" id="1.20.1560.10">
    <property type="entry name" value="ABC transporter type 1, transmembrane domain"/>
    <property type="match status" value="1"/>
</dbReference>
<feature type="non-terminal residue" evidence="8">
    <location>
        <position position="419"/>
    </location>
</feature>
<evidence type="ECO:0000313" key="8">
    <source>
        <dbReference type="EMBL" id="CAG8845110.1"/>
    </source>
</evidence>
<keyword evidence="3 5" id="KW-1133">Transmembrane helix</keyword>
<accession>A0ABN7X0I6</accession>
<proteinExistence type="predicted"/>
<dbReference type="Proteomes" id="UP000789901">
    <property type="component" value="Unassembled WGS sequence"/>
</dbReference>
<keyword evidence="2 5" id="KW-0812">Transmembrane</keyword>
<comment type="subcellular location">
    <subcellularLocation>
        <location evidence="1">Membrane</location>
        <topology evidence="1">Multi-pass membrane protein</topology>
    </subcellularLocation>
</comment>
<evidence type="ECO:0000256" key="5">
    <source>
        <dbReference type="SAM" id="Phobius"/>
    </source>
</evidence>
<evidence type="ECO:0000256" key="1">
    <source>
        <dbReference type="ARBA" id="ARBA00004141"/>
    </source>
</evidence>
<organism evidence="8 9">
    <name type="scientific">Gigaspora margarita</name>
    <dbReference type="NCBI Taxonomy" id="4874"/>
    <lineage>
        <taxon>Eukaryota</taxon>
        <taxon>Fungi</taxon>
        <taxon>Fungi incertae sedis</taxon>
        <taxon>Mucoromycota</taxon>
        <taxon>Glomeromycotina</taxon>
        <taxon>Glomeromycetes</taxon>
        <taxon>Diversisporales</taxon>
        <taxon>Gigasporaceae</taxon>
        <taxon>Gigaspora</taxon>
    </lineage>
</organism>
<dbReference type="SUPFAM" id="SSF90123">
    <property type="entry name" value="ABC transporter transmembrane region"/>
    <property type="match status" value="1"/>
</dbReference>
<dbReference type="EMBL" id="CAJVQB010078273">
    <property type="protein sequence ID" value="CAG8845110.1"/>
    <property type="molecule type" value="Genomic_DNA"/>
</dbReference>
<evidence type="ECO:0000256" key="2">
    <source>
        <dbReference type="ARBA" id="ARBA00022692"/>
    </source>
</evidence>